<keyword evidence="2" id="KW-0963">Cytoplasm</keyword>
<evidence type="ECO:0000313" key="12">
    <source>
        <dbReference type="Proteomes" id="UP000242457"/>
    </source>
</evidence>
<organism evidence="11 12">
    <name type="scientific">Apis cerana cerana</name>
    <name type="common">Oriental honeybee</name>
    <dbReference type="NCBI Taxonomy" id="94128"/>
    <lineage>
        <taxon>Eukaryota</taxon>
        <taxon>Metazoa</taxon>
        <taxon>Ecdysozoa</taxon>
        <taxon>Arthropoda</taxon>
        <taxon>Hexapoda</taxon>
        <taxon>Insecta</taxon>
        <taxon>Pterygota</taxon>
        <taxon>Neoptera</taxon>
        <taxon>Endopterygota</taxon>
        <taxon>Hymenoptera</taxon>
        <taxon>Apocrita</taxon>
        <taxon>Aculeata</taxon>
        <taxon>Apoidea</taxon>
        <taxon>Anthophila</taxon>
        <taxon>Apidae</taxon>
        <taxon>Apis</taxon>
    </lineage>
</organism>
<evidence type="ECO:0000256" key="6">
    <source>
        <dbReference type="ARBA" id="ARBA00037430"/>
    </source>
</evidence>
<evidence type="ECO:0000256" key="7">
    <source>
        <dbReference type="ARBA" id="ARBA00039643"/>
    </source>
</evidence>
<dbReference type="Proteomes" id="UP000242457">
    <property type="component" value="Unassembled WGS sequence"/>
</dbReference>
<dbReference type="Gene3D" id="2.130.10.10">
    <property type="entry name" value="YVTN repeat-like/Quinoprotein amine dehydrogenase"/>
    <property type="match status" value="1"/>
</dbReference>
<dbReference type="EMBL" id="KZ288292">
    <property type="protein sequence ID" value="PBC29126.1"/>
    <property type="molecule type" value="Genomic_DNA"/>
</dbReference>
<feature type="repeat" description="WD" evidence="9">
    <location>
        <begin position="132"/>
        <end position="145"/>
    </location>
</feature>
<keyword evidence="12" id="KW-1185">Reference proteome</keyword>
<dbReference type="STRING" id="94128.A0A2A3ED89"/>
<sequence>MEKFEKPQIICHIEKSVNYSLFDAKWIPCSTKFVVMGSRPRGSGIIQIYEVSSGELNLIKDIERSQPIKCGTFKASSLRDRYLATGDFQGKLNIYNLEDPSIPIYTVCAHKEIINSIDGVAGQSIGCGAPEIVTGSRDGGVKVWDPRLKGRPVAVMEPKEGETRRDCWAVTFGNSYNSEERVVAAGYDNGDIKMFDLKAMALLWESNLKNGVCSIEFDRKDIPMNKLVATTLESKFYLFDLKTQHPKKGFSYLTEKAHNSTVWLVRHLPQNREIFVTCGGGGNLCLWKYNYPEKRKIVDKDGIDQGVVGNLTLLQNITVSSQPVSSLDWSPDKQGLAVCTAFDQCLRNLFFNVPNAINSTSSSKEIRMQGRKLMKTEDQSL</sequence>
<evidence type="ECO:0000256" key="5">
    <source>
        <dbReference type="ARBA" id="ARBA00022737"/>
    </source>
</evidence>
<evidence type="ECO:0000256" key="2">
    <source>
        <dbReference type="ARBA" id="ARBA00022490"/>
    </source>
</evidence>
<dbReference type="SMART" id="SM00320">
    <property type="entry name" value="WD40"/>
    <property type="match status" value="5"/>
</dbReference>
<evidence type="ECO:0000256" key="8">
    <source>
        <dbReference type="ARBA" id="ARBA00041547"/>
    </source>
</evidence>
<accession>A0A2A3ED89</accession>
<keyword evidence="4" id="KW-0053">Apoptosis</keyword>
<dbReference type="GO" id="GO:0006915">
    <property type="term" value="P:apoptotic process"/>
    <property type="evidence" value="ECO:0007669"/>
    <property type="project" value="UniProtKB-KW"/>
</dbReference>
<comment type="subcellular location">
    <subcellularLocation>
        <location evidence="1">Cytoplasm</location>
    </subcellularLocation>
</comment>
<evidence type="ECO:0000256" key="1">
    <source>
        <dbReference type="ARBA" id="ARBA00004496"/>
    </source>
</evidence>
<dbReference type="InterPro" id="IPR015943">
    <property type="entry name" value="WD40/YVTN_repeat-like_dom_sf"/>
</dbReference>
<feature type="compositionally biased region" description="Basic and acidic residues" evidence="10">
    <location>
        <begin position="364"/>
        <end position="381"/>
    </location>
</feature>
<evidence type="ECO:0000256" key="9">
    <source>
        <dbReference type="PROSITE-ProRule" id="PRU00221"/>
    </source>
</evidence>
<dbReference type="Pfam" id="PF00400">
    <property type="entry name" value="WD40"/>
    <property type="match status" value="2"/>
</dbReference>
<gene>
    <name evidence="11" type="ORF">APICC_03412</name>
</gene>
<comment type="function">
    <text evidence="6">Key assembly factor specifically required for the stability of axonemal dynein heavy chains in cytoplasm.</text>
</comment>
<proteinExistence type="predicted"/>
<dbReference type="PANTHER" id="PTHR10971">
    <property type="entry name" value="MRNA EXPORT FACTOR AND BUB3"/>
    <property type="match status" value="1"/>
</dbReference>
<dbReference type="FunFam" id="2.130.10.10:FF:000258">
    <property type="entry name" value="WD repeat-containing protein 92"/>
    <property type="match status" value="1"/>
</dbReference>
<evidence type="ECO:0000256" key="3">
    <source>
        <dbReference type="ARBA" id="ARBA00022574"/>
    </source>
</evidence>
<dbReference type="AlphaFoldDB" id="A0A2A3ED89"/>
<keyword evidence="5" id="KW-0677">Repeat</keyword>
<dbReference type="GO" id="GO:0005737">
    <property type="term" value="C:cytoplasm"/>
    <property type="evidence" value="ECO:0007669"/>
    <property type="project" value="UniProtKB-SubCell"/>
</dbReference>
<dbReference type="SUPFAM" id="SSF50978">
    <property type="entry name" value="WD40 repeat-like"/>
    <property type="match status" value="1"/>
</dbReference>
<dbReference type="InterPro" id="IPR001680">
    <property type="entry name" value="WD40_rpt"/>
</dbReference>
<reference evidence="11 12" key="1">
    <citation type="submission" date="2014-07" db="EMBL/GenBank/DDBJ databases">
        <title>Genomic and transcriptomic analysis on Apis cerana provide comprehensive insights into honey bee biology.</title>
        <authorList>
            <person name="Diao Q."/>
            <person name="Sun L."/>
            <person name="Zheng H."/>
            <person name="Zheng H."/>
            <person name="Xu S."/>
            <person name="Wang S."/>
            <person name="Zeng Z."/>
            <person name="Hu F."/>
            <person name="Su S."/>
            <person name="Wu J."/>
        </authorList>
    </citation>
    <scope>NUCLEOTIDE SEQUENCE [LARGE SCALE GENOMIC DNA]</scope>
    <source>
        <tissue evidence="11">Pupae without intestine</tissue>
    </source>
</reference>
<dbReference type="InterPro" id="IPR036322">
    <property type="entry name" value="WD40_repeat_dom_sf"/>
</dbReference>
<evidence type="ECO:0000313" key="11">
    <source>
        <dbReference type="EMBL" id="PBC29126.1"/>
    </source>
</evidence>
<protein>
    <recommendedName>
        <fullName evidence="7">Dynein axonemal assembly factor 10</fullName>
    </recommendedName>
    <alternativeName>
        <fullName evidence="8">WD repeat-containing protein 92</fullName>
    </alternativeName>
</protein>
<name>A0A2A3ED89_APICC</name>
<feature type="region of interest" description="Disordered" evidence="10">
    <location>
        <begin position="362"/>
        <end position="381"/>
    </location>
</feature>
<keyword evidence="3 9" id="KW-0853">WD repeat</keyword>
<dbReference type="OrthoDB" id="10248252at2759"/>
<evidence type="ECO:0000256" key="10">
    <source>
        <dbReference type="SAM" id="MobiDB-lite"/>
    </source>
</evidence>
<evidence type="ECO:0000256" key="4">
    <source>
        <dbReference type="ARBA" id="ARBA00022703"/>
    </source>
</evidence>
<dbReference type="PROSITE" id="PS50082">
    <property type="entry name" value="WD_REPEATS_2"/>
    <property type="match status" value="1"/>
</dbReference>